<sequence length="197" mass="20910">MNLVETGSVAVTALPLAEFRAHLRLGTGFGEETLQDTVLEGYLRAALAAVEARISKVLLARGFEMTVTEWSEAGAQVLPRAPVSAVSQVALRDVTGAESVVDVASYRLEADVHWPKLRSVGAGLPSIGSGEAVVGFTAGFGAWADVPADLQQAVLLLAAHYYEYRNETALARGCMPFGVTSLIERFRPLRLGARAGL</sequence>
<dbReference type="CDD" id="cd08054">
    <property type="entry name" value="gp6"/>
    <property type="match status" value="1"/>
</dbReference>
<accession>A0ABU8QBN9</accession>
<dbReference type="RefSeq" id="WP_339401913.1">
    <property type="nucleotide sequence ID" value="NZ_JBBGAZ010000001.1"/>
</dbReference>
<dbReference type="EMBL" id="JBBGAZ010000001">
    <property type="protein sequence ID" value="MEJ5216833.1"/>
    <property type="molecule type" value="Genomic_DNA"/>
</dbReference>
<protein>
    <submittedName>
        <fullName evidence="1">Head-tail connector protein</fullName>
    </submittedName>
</protein>
<dbReference type="Gene3D" id="1.10.3230.30">
    <property type="entry name" value="Phage gp6-like head-tail connector protein"/>
    <property type="match status" value="1"/>
</dbReference>
<dbReference type="NCBIfam" id="TIGR01560">
    <property type="entry name" value="put_DNA_pack"/>
    <property type="match status" value="1"/>
</dbReference>
<comment type="caution">
    <text evidence="1">The sequence shown here is derived from an EMBL/GenBank/DDBJ whole genome shotgun (WGS) entry which is preliminary data.</text>
</comment>
<dbReference type="NCBIfam" id="TIGR02215">
    <property type="entry name" value="phage_chp_gp8"/>
    <property type="match status" value="1"/>
</dbReference>
<evidence type="ECO:0000313" key="1">
    <source>
        <dbReference type="EMBL" id="MEJ5216833.1"/>
    </source>
</evidence>
<proteinExistence type="predicted"/>
<name>A0ABU8QBN9_9RHOB</name>
<keyword evidence="2" id="KW-1185">Reference proteome</keyword>
<dbReference type="InterPro" id="IPR006450">
    <property type="entry name" value="Phage_HK97_gp6-like"/>
</dbReference>
<dbReference type="Proteomes" id="UP001368270">
    <property type="component" value="Unassembled WGS sequence"/>
</dbReference>
<reference evidence="1 2" key="1">
    <citation type="submission" date="2024-03" db="EMBL/GenBank/DDBJ databases">
        <title>Cognatishimia coralii sp. nov., a marine bacterium isolated from coral surrounding seawater.</title>
        <authorList>
            <person name="Liu X."/>
            <person name="Liu S."/>
            <person name="Sun H."/>
            <person name="Zhang Y."/>
        </authorList>
    </citation>
    <scope>NUCLEOTIDE SEQUENCE [LARGE SCALE GENOMIC DNA]</scope>
    <source>
        <strain evidence="1 2">D5M38</strain>
    </source>
</reference>
<evidence type="ECO:0000313" key="2">
    <source>
        <dbReference type="Proteomes" id="UP001368270"/>
    </source>
</evidence>
<organism evidence="1 2">
    <name type="scientific">Cognatishimia coralii</name>
    <dbReference type="NCBI Taxonomy" id="3083254"/>
    <lineage>
        <taxon>Bacteria</taxon>
        <taxon>Pseudomonadati</taxon>
        <taxon>Pseudomonadota</taxon>
        <taxon>Alphaproteobacteria</taxon>
        <taxon>Rhodobacterales</taxon>
        <taxon>Paracoccaceae</taxon>
        <taxon>Cognatishimia</taxon>
    </lineage>
</organism>
<gene>
    <name evidence="1" type="ORF">WG622_01150</name>
</gene>
<dbReference type="InterPro" id="IPR011738">
    <property type="entry name" value="Phage_CHP"/>
</dbReference>